<dbReference type="EMBL" id="BKCJ011194774">
    <property type="protein sequence ID" value="GFD01952.1"/>
    <property type="molecule type" value="Genomic_DNA"/>
</dbReference>
<dbReference type="AlphaFoldDB" id="A0A699SV66"/>
<protein>
    <submittedName>
        <fullName evidence="2">Uncharacterized protein</fullName>
    </submittedName>
</protein>
<accession>A0A699SV66</accession>
<evidence type="ECO:0000313" key="2">
    <source>
        <dbReference type="EMBL" id="GFD01952.1"/>
    </source>
</evidence>
<reference evidence="2" key="1">
    <citation type="journal article" date="2019" name="Sci. Rep.">
        <title>Draft genome of Tanacetum cinerariifolium, the natural source of mosquito coil.</title>
        <authorList>
            <person name="Yamashiro T."/>
            <person name="Shiraishi A."/>
            <person name="Satake H."/>
            <person name="Nakayama K."/>
        </authorList>
    </citation>
    <scope>NUCLEOTIDE SEQUENCE</scope>
</reference>
<evidence type="ECO:0000256" key="1">
    <source>
        <dbReference type="SAM" id="MobiDB-lite"/>
    </source>
</evidence>
<feature type="non-terminal residue" evidence="2">
    <location>
        <position position="1"/>
    </location>
</feature>
<organism evidence="2">
    <name type="scientific">Tanacetum cinerariifolium</name>
    <name type="common">Dalmatian daisy</name>
    <name type="synonym">Chrysanthemum cinerariifolium</name>
    <dbReference type="NCBI Taxonomy" id="118510"/>
    <lineage>
        <taxon>Eukaryota</taxon>
        <taxon>Viridiplantae</taxon>
        <taxon>Streptophyta</taxon>
        <taxon>Embryophyta</taxon>
        <taxon>Tracheophyta</taxon>
        <taxon>Spermatophyta</taxon>
        <taxon>Magnoliopsida</taxon>
        <taxon>eudicotyledons</taxon>
        <taxon>Gunneridae</taxon>
        <taxon>Pentapetalae</taxon>
        <taxon>asterids</taxon>
        <taxon>campanulids</taxon>
        <taxon>Asterales</taxon>
        <taxon>Asteraceae</taxon>
        <taxon>Asteroideae</taxon>
        <taxon>Anthemideae</taxon>
        <taxon>Anthemidinae</taxon>
        <taxon>Tanacetum</taxon>
    </lineage>
</organism>
<feature type="compositionally biased region" description="Polar residues" evidence="1">
    <location>
        <begin position="120"/>
        <end position="134"/>
    </location>
</feature>
<name>A0A699SV66_TANCI</name>
<gene>
    <name evidence="2" type="ORF">Tci_873921</name>
</gene>
<sequence length="134" mass="14757">VNERHAHQVVATGDEAVKERPRHVGVDGDVDGVTNQVPYAYQQRKAQGIAIGVDVKRVEQHGTGDGNQKRAYRRPHYVERVLALGSSGFASLAERCPVRLGEEHHIPQGTQHKISRKGSQHTQPINGSQHVKHG</sequence>
<comment type="caution">
    <text evidence="2">The sequence shown here is derived from an EMBL/GenBank/DDBJ whole genome shotgun (WGS) entry which is preliminary data.</text>
</comment>
<feature type="region of interest" description="Disordered" evidence="1">
    <location>
        <begin position="101"/>
        <end position="134"/>
    </location>
</feature>
<proteinExistence type="predicted"/>